<accession>A0AB34GAM6</accession>
<evidence type="ECO:0000313" key="2">
    <source>
        <dbReference type="EMBL" id="KAJ8776197.1"/>
    </source>
</evidence>
<evidence type="ECO:0000256" key="1">
    <source>
        <dbReference type="SAM" id="MobiDB-lite"/>
    </source>
</evidence>
<feature type="region of interest" description="Disordered" evidence="1">
    <location>
        <begin position="1"/>
        <end position="169"/>
    </location>
</feature>
<dbReference type="AlphaFoldDB" id="A0AB34GAM6"/>
<comment type="caution">
    <text evidence="2">The sequence shown here is derived from an EMBL/GenBank/DDBJ whole genome shotgun (WGS) entry which is preliminary data.</text>
</comment>
<protein>
    <submittedName>
        <fullName evidence="2">Uncharacterized protein</fullName>
    </submittedName>
</protein>
<proteinExistence type="predicted"/>
<gene>
    <name evidence="2" type="ORF">J1605_015759</name>
</gene>
<dbReference type="Proteomes" id="UP001159641">
    <property type="component" value="Unassembled WGS sequence"/>
</dbReference>
<organism evidence="2 3">
    <name type="scientific">Eschrichtius robustus</name>
    <name type="common">California gray whale</name>
    <name type="synonym">Eschrichtius gibbosus</name>
    <dbReference type="NCBI Taxonomy" id="9764"/>
    <lineage>
        <taxon>Eukaryota</taxon>
        <taxon>Metazoa</taxon>
        <taxon>Chordata</taxon>
        <taxon>Craniata</taxon>
        <taxon>Vertebrata</taxon>
        <taxon>Euteleostomi</taxon>
        <taxon>Mammalia</taxon>
        <taxon>Eutheria</taxon>
        <taxon>Laurasiatheria</taxon>
        <taxon>Artiodactyla</taxon>
        <taxon>Whippomorpha</taxon>
        <taxon>Cetacea</taxon>
        <taxon>Mysticeti</taxon>
        <taxon>Eschrichtiidae</taxon>
        <taxon>Eschrichtius</taxon>
    </lineage>
</organism>
<feature type="compositionally biased region" description="Low complexity" evidence="1">
    <location>
        <begin position="40"/>
        <end position="58"/>
    </location>
</feature>
<name>A0AB34GAM6_ESCRO</name>
<feature type="compositionally biased region" description="Polar residues" evidence="1">
    <location>
        <begin position="1"/>
        <end position="12"/>
    </location>
</feature>
<keyword evidence="3" id="KW-1185">Reference proteome</keyword>
<reference evidence="2 3" key="1">
    <citation type="submission" date="2022-11" db="EMBL/GenBank/DDBJ databases">
        <title>Whole genome sequence of Eschrichtius robustus ER-17-0199.</title>
        <authorList>
            <person name="Bruniche-Olsen A."/>
            <person name="Black A.N."/>
            <person name="Fields C.J."/>
            <person name="Walden K."/>
            <person name="Dewoody J.A."/>
        </authorList>
    </citation>
    <scope>NUCLEOTIDE SEQUENCE [LARGE SCALE GENOMIC DNA]</scope>
    <source>
        <strain evidence="2">ER-17-0199</strain>
        <tissue evidence="2">Blubber</tissue>
    </source>
</reference>
<evidence type="ECO:0000313" key="3">
    <source>
        <dbReference type="Proteomes" id="UP001159641"/>
    </source>
</evidence>
<sequence length="169" mass="17739">MKQILGTSQENGRTAWLRTPLRLRAHPPAGRGPSGSCGLRGRVPSSSSSRAPRWPSARRVTRPRALEGRSAAAGARPGDSAPPHPGLPSPESRVPGSRGLVRGDCDPAPPAPTPPPRRARRRALPLPCPVHGGARSDRSRRCRRSRRQRAGDDLGVAFGAGCRAGGLGA</sequence>
<dbReference type="EMBL" id="JAIQCJ010002444">
    <property type="protein sequence ID" value="KAJ8776197.1"/>
    <property type="molecule type" value="Genomic_DNA"/>
</dbReference>
<feature type="compositionally biased region" description="Pro residues" evidence="1">
    <location>
        <begin position="107"/>
        <end position="116"/>
    </location>
</feature>